<protein>
    <recommendedName>
        <fullName evidence="3">F-box domain-containing protein</fullName>
    </recommendedName>
</protein>
<organism evidence="1 2">
    <name type="scientific">Cercophora samala</name>
    <dbReference type="NCBI Taxonomy" id="330535"/>
    <lineage>
        <taxon>Eukaryota</taxon>
        <taxon>Fungi</taxon>
        <taxon>Dikarya</taxon>
        <taxon>Ascomycota</taxon>
        <taxon>Pezizomycotina</taxon>
        <taxon>Sordariomycetes</taxon>
        <taxon>Sordariomycetidae</taxon>
        <taxon>Sordariales</taxon>
        <taxon>Lasiosphaeriaceae</taxon>
        <taxon>Cercophora</taxon>
    </lineage>
</organism>
<dbReference type="AlphaFoldDB" id="A0AA39ZH49"/>
<name>A0AA39ZH49_9PEZI</name>
<accession>A0AA39ZH49</accession>
<proteinExistence type="predicted"/>
<dbReference type="EMBL" id="JAULSY010000026">
    <property type="protein sequence ID" value="KAK0670949.1"/>
    <property type="molecule type" value="Genomic_DNA"/>
</dbReference>
<dbReference type="Proteomes" id="UP001174997">
    <property type="component" value="Unassembled WGS sequence"/>
</dbReference>
<sequence length="378" mass="43208">MGIKRSSISVADNEMDTSTRTPYLPPEIWLVILDILTPTFFQKDISRLTICKQWYYLIIPQLYNKIEYTPKVITRIARNKNPVMVKKLARLSESLHTLAIVLRAPDSIETDQDLADLKKFYLKLSRFRKLESIRFVANLRNSNGAWPYVNTNGSLPSSSLELLVNGLCRSTSSSPRESVKHSLWSSVTSLDLDLDGTRVTRTGGDTHLCKVLRPLMTRLHTLKIRTHSICPDVIGPLKEGEVYSVRNLRIDLHLPVSKVNPKLNRAGLCIYVHRATRNAGLFAHRQRKYVSPPTRQWYDDTLESAMRRAMRRMASTLPVDGRLELVHLAPSGEVHVWNALTDKCVRDEMVKKFDLGMWLSGEGECFTREQDHLDEKQG</sequence>
<evidence type="ECO:0008006" key="3">
    <source>
        <dbReference type="Google" id="ProtNLM"/>
    </source>
</evidence>
<reference evidence="1" key="1">
    <citation type="submission" date="2023-06" db="EMBL/GenBank/DDBJ databases">
        <title>Genome-scale phylogeny and comparative genomics of the fungal order Sordariales.</title>
        <authorList>
            <consortium name="Lawrence Berkeley National Laboratory"/>
            <person name="Hensen N."/>
            <person name="Bonometti L."/>
            <person name="Westerberg I."/>
            <person name="Brannstrom I.O."/>
            <person name="Guillou S."/>
            <person name="Cros-Aarteil S."/>
            <person name="Calhoun S."/>
            <person name="Haridas S."/>
            <person name="Kuo A."/>
            <person name="Mondo S."/>
            <person name="Pangilinan J."/>
            <person name="Riley R."/>
            <person name="Labutti K."/>
            <person name="Andreopoulos B."/>
            <person name="Lipzen A."/>
            <person name="Chen C."/>
            <person name="Yanf M."/>
            <person name="Daum C."/>
            <person name="Ng V."/>
            <person name="Clum A."/>
            <person name="Steindorff A."/>
            <person name="Ohm R."/>
            <person name="Martin F."/>
            <person name="Silar P."/>
            <person name="Natvig D."/>
            <person name="Lalanne C."/>
            <person name="Gautier V."/>
            <person name="Ament-Velasquez S.L."/>
            <person name="Kruys A."/>
            <person name="Hutchinson M.I."/>
            <person name="Powell A.J."/>
            <person name="Barry K."/>
            <person name="Miller A.N."/>
            <person name="Grigoriev I.V."/>
            <person name="Debuchy R."/>
            <person name="Gladieux P."/>
            <person name="Thoren M.H."/>
            <person name="Johannesson H."/>
        </authorList>
    </citation>
    <scope>NUCLEOTIDE SEQUENCE</scope>
    <source>
        <strain evidence="1">CBS 307.81</strain>
    </source>
</reference>
<evidence type="ECO:0000313" key="2">
    <source>
        <dbReference type="Proteomes" id="UP001174997"/>
    </source>
</evidence>
<evidence type="ECO:0000313" key="1">
    <source>
        <dbReference type="EMBL" id="KAK0670949.1"/>
    </source>
</evidence>
<gene>
    <name evidence="1" type="ORF">QBC41DRAFT_316877</name>
</gene>
<comment type="caution">
    <text evidence="1">The sequence shown here is derived from an EMBL/GenBank/DDBJ whole genome shotgun (WGS) entry which is preliminary data.</text>
</comment>
<keyword evidence="2" id="KW-1185">Reference proteome</keyword>